<feature type="transmembrane region" description="Helical" evidence="5">
    <location>
        <begin position="12"/>
        <end position="32"/>
    </location>
</feature>
<name>A0A2V1E8U0_9PLEO</name>
<evidence type="ECO:0000259" key="6">
    <source>
        <dbReference type="Pfam" id="PF01284"/>
    </source>
</evidence>
<evidence type="ECO:0000256" key="5">
    <source>
        <dbReference type="SAM" id="Phobius"/>
    </source>
</evidence>
<evidence type="ECO:0000256" key="1">
    <source>
        <dbReference type="ARBA" id="ARBA00004141"/>
    </source>
</evidence>
<dbReference type="GO" id="GO:0032126">
    <property type="term" value="C:eisosome"/>
    <property type="evidence" value="ECO:0007669"/>
    <property type="project" value="TreeGrafter"/>
</dbReference>
<dbReference type="PANTHER" id="PTHR28165:SF2">
    <property type="entry name" value="MARVEL DOMAIN-CONTAINING PROTEIN"/>
    <property type="match status" value="1"/>
</dbReference>
<dbReference type="OrthoDB" id="2017497at2759"/>
<dbReference type="STRING" id="97972.A0A2V1E8U0"/>
<dbReference type="EMBL" id="KZ805308">
    <property type="protein sequence ID" value="PVI06582.1"/>
    <property type="molecule type" value="Genomic_DNA"/>
</dbReference>
<protein>
    <recommendedName>
        <fullName evidence="6">MARVEL domain-containing protein</fullName>
    </recommendedName>
</protein>
<evidence type="ECO:0000256" key="4">
    <source>
        <dbReference type="ARBA" id="ARBA00023136"/>
    </source>
</evidence>
<feature type="transmembrane region" description="Helical" evidence="5">
    <location>
        <begin position="44"/>
        <end position="63"/>
    </location>
</feature>
<evidence type="ECO:0000256" key="3">
    <source>
        <dbReference type="ARBA" id="ARBA00022989"/>
    </source>
</evidence>
<keyword evidence="3 5" id="KW-1133">Transmembrane helix</keyword>
<proteinExistence type="predicted"/>
<organism evidence="7 8">
    <name type="scientific">Periconia macrospinosa</name>
    <dbReference type="NCBI Taxonomy" id="97972"/>
    <lineage>
        <taxon>Eukaryota</taxon>
        <taxon>Fungi</taxon>
        <taxon>Dikarya</taxon>
        <taxon>Ascomycota</taxon>
        <taxon>Pezizomycotina</taxon>
        <taxon>Dothideomycetes</taxon>
        <taxon>Pleosporomycetidae</taxon>
        <taxon>Pleosporales</taxon>
        <taxon>Massarineae</taxon>
        <taxon>Periconiaceae</taxon>
        <taxon>Periconia</taxon>
    </lineage>
</organism>
<comment type="subcellular location">
    <subcellularLocation>
        <location evidence="1">Membrane</location>
        <topology evidence="1">Multi-pass membrane protein</topology>
    </subcellularLocation>
</comment>
<evidence type="ECO:0000313" key="7">
    <source>
        <dbReference type="EMBL" id="PVI06582.1"/>
    </source>
</evidence>
<keyword evidence="4 5" id="KW-0472">Membrane</keyword>
<keyword evidence="2 5" id="KW-0812">Transmembrane</keyword>
<feature type="transmembrane region" description="Helical" evidence="5">
    <location>
        <begin position="75"/>
        <end position="101"/>
    </location>
</feature>
<feature type="domain" description="MARVEL" evidence="6">
    <location>
        <begin position="9"/>
        <end position="164"/>
    </location>
</feature>
<dbReference type="InterPro" id="IPR008253">
    <property type="entry name" value="Marvel"/>
</dbReference>
<sequence>MSLYHNPIPSLILRGMQIIFGVVILALSISLVKGQLEDSAPLAQTFGTFVGVVVLVAGLLGLAAEWGAENLQGRIGILLDAGVMVAGLAGGLIMAIGIQLADCNDQSARNMYQLWLNTLFNRGCRERAENRDCSGNVEAYVTSRCKQCKADAAFMFLASVVLLVCLLFSYLRMRRGS</sequence>
<dbReference type="Proteomes" id="UP000244855">
    <property type="component" value="Unassembled WGS sequence"/>
</dbReference>
<dbReference type="PANTHER" id="PTHR28165">
    <property type="entry name" value="NON-CLASSICAL EXPORT PROTEIN 2-RELATED"/>
    <property type="match status" value="1"/>
</dbReference>
<evidence type="ECO:0000313" key="8">
    <source>
        <dbReference type="Proteomes" id="UP000244855"/>
    </source>
</evidence>
<feature type="transmembrane region" description="Helical" evidence="5">
    <location>
        <begin position="152"/>
        <end position="171"/>
    </location>
</feature>
<dbReference type="InterPro" id="IPR052649">
    <property type="entry name" value="NCE102-like"/>
</dbReference>
<dbReference type="GO" id="GO:0070941">
    <property type="term" value="P:eisosome assembly"/>
    <property type="evidence" value="ECO:0007669"/>
    <property type="project" value="TreeGrafter"/>
</dbReference>
<dbReference type="AlphaFoldDB" id="A0A2V1E8U0"/>
<accession>A0A2V1E8U0</accession>
<keyword evidence="8" id="KW-1185">Reference proteome</keyword>
<gene>
    <name evidence="7" type="ORF">DM02DRAFT_582397</name>
</gene>
<dbReference type="GO" id="GO:0005886">
    <property type="term" value="C:plasma membrane"/>
    <property type="evidence" value="ECO:0007669"/>
    <property type="project" value="TreeGrafter"/>
</dbReference>
<reference evidence="7 8" key="1">
    <citation type="journal article" date="2018" name="Sci. Rep.">
        <title>Comparative genomics provides insights into the lifestyle and reveals functional heterogeneity of dark septate endophytic fungi.</title>
        <authorList>
            <person name="Knapp D.G."/>
            <person name="Nemeth J.B."/>
            <person name="Barry K."/>
            <person name="Hainaut M."/>
            <person name="Henrissat B."/>
            <person name="Johnson J."/>
            <person name="Kuo A."/>
            <person name="Lim J.H.P."/>
            <person name="Lipzen A."/>
            <person name="Nolan M."/>
            <person name="Ohm R.A."/>
            <person name="Tamas L."/>
            <person name="Grigoriev I.V."/>
            <person name="Spatafora J.W."/>
            <person name="Nagy L.G."/>
            <person name="Kovacs G.M."/>
        </authorList>
    </citation>
    <scope>NUCLEOTIDE SEQUENCE [LARGE SCALE GENOMIC DNA]</scope>
    <source>
        <strain evidence="7 8">DSE2036</strain>
    </source>
</reference>
<dbReference type="GO" id="GO:0072659">
    <property type="term" value="P:protein localization to plasma membrane"/>
    <property type="evidence" value="ECO:0007669"/>
    <property type="project" value="TreeGrafter"/>
</dbReference>
<evidence type="ECO:0000256" key="2">
    <source>
        <dbReference type="ARBA" id="ARBA00022692"/>
    </source>
</evidence>
<dbReference type="Pfam" id="PF01284">
    <property type="entry name" value="MARVEL"/>
    <property type="match status" value="1"/>
</dbReference>